<feature type="transmembrane region" description="Helical" evidence="1">
    <location>
        <begin position="310"/>
        <end position="333"/>
    </location>
</feature>
<feature type="transmembrane region" description="Helical" evidence="1">
    <location>
        <begin position="345"/>
        <end position="370"/>
    </location>
</feature>
<evidence type="ECO:0000313" key="3">
    <source>
        <dbReference type="Proteomes" id="UP000228740"/>
    </source>
</evidence>
<dbReference type="RefSeq" id="WP_100376900.1">
    <property type="nucleotide sequence ID" value="NZ_PGFD01000001.1"/>
</dbReference>
<proteinExistence type="predicted"/>
<evidence type="ECO:0000256" key="1">
    <source>
        <dbReference type="SAM" id="Phobius"/>
    </source>
</evidence>
<dbReference type="Proteomes" id="UP000228740">
    <property type="component" value="Unassembled WGS sequence"/>
</dbReference>
<dbReference type="OrthoDB" id="675873at2"/>
<organism evidence="2 3">
    <name type="scientific">Chryseobacterium geocarposphaerae</name>
    <dbReference type="NCBI Taxonomy" id="1416776"/>
    <lineage>
        <taxon>Bacteria</taxon>
        <taxon>Pseudomonadati</taxon>
        <taxon>Bacteroidota</taxon>
        <taxon>Flavobacteriia</taxon>
        <taxon>Flavobacteriales</taxon>
        <taxon>Weeksellaceae</taxon>
        <taxon>Chryseobacterium group</taxon>
        <taxon>Chryseobacterium</taxon>
    </lineage>
</organism>
<feature type="transmembrane region" description="Helical" evidence="1">
    <location>
        <begin position="278"/>
        <end position="298"/>
    </location>
</feature>
<dbReference type="EMBL" id="PGFD01000001">
    <property type="protein sequence ID" value="PJJ68271.1"/>
    <property type="molecule type" value="Genomic_DNA"/>
</dbReference>
<name>A0A2M9CBT2_9FLAO</name>
<comment type="caution">
    <text evidence="2">The sequence shown here is derived from an EMBL/GenBank/DDBJ whole genome shotgun (WGS) entry which is preliminary data.</text>
</comment>
<dbReference type="Pfam" id="PF12412">
    <property type="entry name" value="DUF3667"/>
    <property type="match status" value="1"/>
</dbReference>
<dbReference type="AlphaFoldDB" id="A0A2M9CBT2"/>
<keyword evidence="3" id="KW-1185">Reference proteome</keyword>
<keyword evidence="1" id="KW-0472">Membrane</keyword>
<feature type="transmembrane region" description="Helical" evidence="1">
    <location>
        <begin position="81"/>
        <end position="103"/>
    </location>
</feature>
<sequence>MSHGKTREDKTCLNCGHTVEERYCPHCGQENIEPKQPFHYLFTHFIEDFTHYDGEFWKTIKYLLLKPGKLTKEYLAGKRQLYVAPVKLYIFISFITFFLPPLISSSEEESSELEKKTHIAKEVEKEKAKDEKITQITDNLKQNLSKEQLNKDSLESKQIVKDIKVTEVNGNDIDTDALGETEDGKLSVLGAKNMKQFDSLYSRDKKKNNEITYAFLKPFAKKVFHMQEQGLSSRFIMDKFKETMVHTLPKALFIYLPIFALFLWIFHNKKKWWYFDHGIFTLHYFSFLLLGTLILIFLDRITDLLPDYGALNLLIILINMAAIIYMSIYFFIAHHRVYESSRTMSIFKGVFLFMINFIGIIFMGLLLMYASFMMMH</sequence>
<dbReference type="InterPro" id="IPR022134">
    <property type="entry name" value="DUF3667"/>
</dbReference>
<evidence type="ECO:0000313" key="2">
    <source>
        <dbReference type="EMBL" id="PJJ68271.1"/>
    </source>
</evidence>
<keyword evidence="1" id="KW-1133">Transmembrane helix</keyword>
<accession>A0A2M9CBT2</accession>
<reference evidence="2 3" key="1">
    <citation type="submission" date="2017-11" db="EMBL/GenBank/DDBJ databases">
        <title>Genomic Encyclopedia of Archaeal and Bacterial Type Strains, Phase II (KMG-II): From Individual Species to Whole Genera.</title>
        <authorList>
            <person name="Goeker M."/>
        </authorList>
    </citation>
    <scope>NUCLEOTIDE SEQUENCE [LARGE SCALE GENOMIC DNA]</scope>
    <source>
        <strain evidence="2 3">DSM 27617</strain>
    </source>
</reference>
<gene>
    <name evidence="2" type="ORF">CLV73_2308</name>
</gene>
<keyword evidence="1" id="KW-0812">Transmembrane</keyword>
<protein>
    <submittedName>
        <fullName evidence="2">Uncharacterized protein DUF3667</fullName>
    </submittedName>
</protein>
<feature type="transmembrane region" description="Helical" evidence="1">
    <location>
        <begin position="247"/>
        <end position="266"/>
    </location>
</feature>